<dbReference type="RefSeq" id="WP_099647831.1">
    <property type="nucleotide sequence ID" value="NZ_KZ319323.1"/>
</dbReference>
<evidence type="ECO:0000313" key="2">
    <source>
        <dbReference type="Proteomes" id="UP000229433"/>
    </source>
</evidence>
<sequence length="112" mass="13335">MVDLEKYYGELNAFKLIEIIESLKDYKPEVIEFCKKRVSEMNLPRETLKDYATTITKKRFHEYFTKGKYLSNSPIITDSFFLNQKEVKNCFNKTKSEYIQTLNRMTQNLPDG</sequence>
<dbReference type="Proteomes" id="UP000229433">
    <property type="component" value="Unassembled WGS sequence"/>
</dbReference>
<gene>
    <name evidence="1" type="ORF">CJ305_19165</name>
</gene>
<reference evidence="1 2" key="1">
    <citation type="submission" date="2017-08" db="EMBL/GenBank/DDBJ databases">
        <title>The whole genome shortgun sequences of strain Leeuwenhoekiella nanhaiensis G18 from the South China Sea.</title>
        <authorList>
            <person name="Liu Q."/>
        </authorList>
    </citation>
    <scope>NUCLEOTIDE SEQUENCE [LARGE SCALE GENOMIC DNA]</scope>
    <source>
        <strain evidence="1 2">G18</strain>
    </source>
</reference>
<dbReference type="OrthoDB" id="3954368at2"/>
<accession>A0A2G1VLH6</accession>
<evidence type="ECO:0000313" key="1">
    <source>
        <dbReference type="EMBL" id="PHQ27615.1"/>
    </source>
</evidence>
<organism evidence="1 2">
    <name type="scientific">Leeuwenhoekiella nanhaiensis</name>
    <dbReference type="NCBI Taxonomy" id="1655491"/>
    <lineage>
        <taxon>Bacteria</taxon>
        <taxon>Pseudomonadati</taxon>
        <taxon>Bacteroidota</taxon>
        <taxon>Flavobacteriia</taxon>
        <taxon>Flavobacteriales</taxon>
        <taxon>Flavobacteriaceae</taxon>
        <taxon>Leeuwenhoekiella</taxon>
    </lineage>
</organism>
<comment type="caution">
    <text evidence="1">The sequence shown here is derived from an EMBL/GenBank/DDBJ whole genome shotgun (WGS) entry which is preliminary data.</text>
</comment>
<dbReference type="AlphaFoldDB" id="A0A2G1VLH6"/>
<protein>
    <submittedName>
        <fullName evidence="1">Uncharacterized protein</fullName>
    </submittedName>
</protein>
<name>A0A2G1VLH6_9FLAO</name>
<keyword evidence="2" id="KW-1185">Reference proteome</keyword>
<dbReference type="EMBL" id="NQXA01000044">
    <property type="protein sequence ID" value="PHQ27615.1"/>
    <property type="molecule type" value="Genomic_DNA"/>
</dbReference>
<proteinExistence type="predicted"/>